<keyword evidence="4" id="KW-0963">Cytoplasm</keyword>
<evidence type="ECO:0008006" key="10">
    <source>
        <dbReference type="Google" id="ProtNLM"/>
    </source>
</evidence>
<comment type="subcellular location">
    <subcellularLocation>
        <location evidence="2">Cytoplasm</location>
    </subcellularLocation>
    <subcellularLocation>
        <location evidence="1">Nucleus</location>
    </subcellularLocation>
</comment>
<evidence type="ECO:0000256" key="5">
    <source>
        <dbReference type="ARBA" id="ARBA00022517"/>
    </source>
</evidence>
<reference evidence="9" key="1">
    <citation type="submission" date="2024-06" db="EMBL/GenBank/DDBJ databases">
        <title>Draft Genome Sequences of Epichloe bromicola Strains Isolated from Elymus ciliaris.</title>
        <authorList>
            <consortium name="Epichloe bromicola genome sequencing consortium"/>
            <person name="Miura A."/>
            <person name="Imano S."/>
            <person name="Ashida A."/>
            <person name="Sato I."/>
            <person name="Chiba S."/>
            <person name="Tanaka A."/>
            <person name="Camagna M."/>
            <person name="Takemoto D."/>
        </authorList>
    </citation>
    <scope>NUCLEOTIDE SEQUENCE [LARGE SCALE GENOMIC DNA]</scope>
    <source>
        <strain evidence="9">DP</strain>
    </source>
</reference>
<keyword evidence="5" id="KW-0690">Ribosome biogenesis</keyword>
<feature type="compositionally biased region" description="Acidic residues" evidence="7">
    <location>
        <begin position="139"/>
        <end position="150"/>
    </location>
</feature>
<accession>A0ABQ0CZ24</accession>
<feature type="compositionally biased region" description="Basic and acidic residues" evidence="7">
    <location>
        <begin position="78"/>
        <end position="91"/>
    </location>
</feature>
<dbReference type="PANTHER" id="PTHR28280">
    <property type="entry name" value="SHUTTLING PRE-60S FACTOR ECM1"/>
    <property type="match status" value="1"/>
</dbReference>
<dbReference type="Proteomes" id="UP001562357">
    <property type="component" value="Unassembled WGS sequence"/>
</dbReference>
<keyword evidence="9" id="KW-1185">Reference proteome</keyword>
<evidence type="ECO:0000256" key="7">
    <source>
        <dbReference type="SAM" id="MobiDB-lite"/>
    </source>
</evidence>
<evidence type="ECO:0000256" key="6">
    <source>
        <dbReference type="ARBA" id="ARBA00023242"/>
    </source>
</evidence>
<evidence type="ECO:0000313" key="9">
    <source>
        <dbReference type="Proteomes" id="UP001562357"/>
    </source>
</evidence>
<feature type="compositionally biased region" description="Acidic residues" evidence="7">
    <location>
        <begin position="207"/>
        <end position="216"/>
    </location>
</feature>
<evidence type="ECO:0000313" key="8">
    <source>
        <dbReference type="EMBL" id="GAB0138700.1"/>
    </source>
</evidence>
<protein>
    <recommendedName>
        <fullName evidence="10">Ribosome biogenesis protein Alb1</fullName>
    </recommendedName>
</protein>
<keyword evidence="6" id="KW-0539">Nucleus</keyword>
<dbReference type="PANTHER" id="PTHR28280:SF1">
    <property type="entry name" value="SHUTTLING PRE-60S FACTOR ECM1"/>
    <property type="match status" value="1"/>
</dbReference>
<evidence type="ECO:0000256" key="2">
    <source>
        <dbReference type="ARBA" id="ARBA00004496"/>
    </source>
</evidence>
<keyword evidence="3" id="KW-0813">Transport</keyword>
<sequence>MAKSRAPSKHSRAARRASAPSFDTDKSPKDVPERTRTSASADVRPSVLDVRRSAGISKKVKPARKSRMSTKMRRRREKGLEMAEAVTERTGRKMQRSIVRAVSVQKRSRAWEDVNREAGEEEARVRGLGLGGRFGALVDDGDGDGDGDGVGEDKDKEWETDGDEDGNGDGFDPRNPGVRTVGNVCEDEDGDGFDPRNPGVRMMGNVGEDEDGDEIL</sequence>
<dbReference type="Pfam" id="PF09135">
    <property type="entry name" value="Alb1"/>
    <property type="match status" value="1"/>
</dbReference>
<gene>
    <name evidence="8" type="primary">g6926</name>
    <name evidence="8" type="ORF">EsDP_00006926</name>
</gene>
<evidence type="ECO:0000256" key="1">
    <source>
        <dbReference type="ARBA" id="ARBA00004123"/>
    </source>
</evidence>
<organism evidence="8 9">
    <name type="scientific">Epichloe bromicola</name>
    <dbReference type="NCBI Taxonomy" id="79588"/>
    <lineage>
        <taxon>Eukaryota</taxon>
        <taxon>Fungi</taxon>
        <taxon>Dikarya</taxon>
        <taxon>Ascomycota</taxon>
        <taxon>Pezizomycotina</taxon>
        <taxon>Sordariomycetes</taxon>
        <taxon>Hypocreomycetidae</taxon>
        <taxon>Hypocreales</taxon>
        <taxon>Clavicipitaceae</taxon>
        <taxon>Epichloe</taxon>
    </lineage>
</organism>
<feature type="region of interest" description="Disordered" evidence="7">
    <location>
        <begin position="136"/>
        <end position="216"/>
    </location>
</feature>
<dbReference type="EMBL" id="BAAFGZ010000468">
    <property type="protein sequence ID" value="GAB0138700.1"/>
    <property type="molecule type" value="Genomic_DNA"/>
</dbReference>
<comment type="caution">
    <text evidence="8">The sequence shown here is derived from an EMBL/GenBank/DDBJ whole genome shotgun (WGS) entry which is preliminary data.</text>
</comment>
<feature type="compositionally biased region" description="Basic residues" evidence="7">
    <location>
        <begin position="1"/>
        <end position="15"/>
    </location>
</feature>
<evidence type="ECO:0000256" key="3">
    <source>
        <dbReference type="ARBA" id="ARBA00022448"/>
    </source>
</evidence>
<dbReference type="InterPro" id="IPR053278">
    <property type="entry name" value="Pre-60S_factor_ECM1"/>
</dbReference>
<dbReference type="InterPro" id="IPR022784">
    <property type="entry name" value="Ribosome_bgen_Alb1"/>
</dbReference>
<feature type="compositionally biased region" description="Basic and acidic residues" evidence="7">
    <location>
        <begin position="23"/>
        <end position="36"/>
    </location>
</feature>
<evidence type="ECO:0000256" key="4">
    <source>
        <dbReference type="ARBA" id="ARBA00022490"/>
    </source>
</evidence>
<proteinExistence type="predicted"/>
<name>A0ABQ0CZ24_9HYPO</name>
<feature type="region of interest" description="Disordered" evidence="7">
    <location>
        <begin position="1"/>
        <end position="99"/>
    </location>
</feature>
<feature type="compositionally biased region" description="Basic residues" evidence="7">
    <location>
        <begin position="58"/>
        <end position="77"/>
    </location>
</feature>